<dbReference type="Gene3D" id="3.40.50.300">
    <property type="entry name" value="P-loop containing nucleotide triphosphate hydrolases"/>
    <property type="match status" value="1"/>
</dbReference>
<evidence type="ECO:0000313" key="8">
    <source>
        <dbReference type="EMBL" id="PPE05659.1"/>
    </source>
</evidence>
<evidence type="ECO:0000256" key="4">
    <source>
        <dbReference type="ARBA" id="ARBA00022840"/>
    </source>
</evidence>
<evidence type="ECO:0000259" key="7">
    <source>
        <dbReference type="Pfam" id="PF06414"/>
    </source>
</evidence>
<proteinExistence type="inferred from homology"/>
<dbReference type="EC" id="2.7.1.176" evidence="2"/>
<evidence type="ECO:0000256" key="1">
    <source>
        <dbReference type="ARBA" id="ARBA00009104"/>
    </source>
</evidence>
<evidence type="ECO:0000256" key="5">
    <source>
        <dbReference type="ARBA" id="ARBA00032897"/>
    </source>
</evidence>
<dbReference type="EMBL" id="PHNF01000003">
    <property type="protein sequence ID" value="PPE05659.1"/>
    <property type="molecule type" value="Genomic_DNA"/>
</dbReference>
<keyword evidence="3" id="KW-0547">Nucleotide-binding</keyword>
<dbReference type="SUPFAM" id="SSF52540">
    <property type="entry name" value="P-loop containing nucleoside triphosphate hydrolases"/>
    <property type="match status" value="1"/>
</dbReference>
<evidence type="ECO:0000256" key="2">
    <source>
        <dbReference type="ARBA" id="ARBA00011963"/>
    </source>
</evidence>
<gene>
    <name evidence="8" type="ORF">MCORR_v1c06870</name>
</gene>
<organism evidence="8 9">
    <name type="scientific">Mesoplasma corruscae</name>
    <dbReference type="NCBI Taxonomy" id="216874"/>
    <lineage>
        <taxon>Bacteria</taxon>
        <taxon>Bacillati</taxon>
        <taxon>Mycoplasmatota</taxon>
        <taxon>Mollicutes</taxon>
        <taxon>Entomoplasmatales</taxon>
        <taxon>Entomoplasmataceae</taxon>
        <taxon>Mesoplasma</taxon>
    </lineage>
</organism>
<dbReference type="PRINTS" id="PR00988">
    <property type="entry name" value="URIDINKINASE"/>
</dbReference>
<keyword evidence="4" id="KW-0067">ATP-binding</keyword>
<comment type="similarity">
    <text evidence="1">Belongs to the zeta toxin family.</text>
</comment>
<dbReference type="Proteomes" id="UP000239785">
    <property type="component" value="Unassembled WGS sequence"/>
</dbReference>
<protein>
    <recommendedName>
        <fullName evidence="5">UDP-N-acetylglucosamine kinase</fullName>
        <ecNumber evidence="2">2.7.1.176</ecNumber>
    </recommendedName>
    <alternativeName>
        <fullName evidence="5">UDP-N-acetylglucosamine kinase</fullName>
    </alternativeName>
</protein>
<evidence type="ECO:0000256" key="3">
    <source>
        <dbReference type="ARBA" id="ARBA00022741"/>
    </source>
</evidence>
<dbReference type="InterPro" id="IPR010488">
    <property type="entry name" value="Zeta_toxin_domain"/>
</dbReference>
<dbReference type="GO" id="GO:0016301">
    <property type="term" value="F:kinase activity"/>
    <property type="evidence" value="ECO:0007669"/>
    <property type="project" value="UniProtKB-KW"/>
</dbReference>
<dbReference type="InterPro" id="IPR027417">
    <property type="entry name" value="P-loop_NTPase"/>
</dbReference>
<sequence>MKNKKVTIILIAGGTASGKTTVAHRLANEILKDKSVTHISMDNYYKDFSELTFGCLTFL</sequence>
<accession>A0A2S5RE99</accession>
<dbReference type="Pfam" id="PF06414">
    <property type="entry name" value="Zeta_toxin"/>
    <property type="match status" value="1"/>
</dbReference>
<feature type="domain" description="Zeta toxin" evidence="7">
    <location>
        <begin position="4"/>
        <end position="46"/>
    </location>
</feature>
<comment type="catalytic activity">
    <reaction evidence="6">
        <text>UDP-N-acetyl-alpha-D-glucosamine + ATP = UDP-N-acetyl-alpha-D-glucosamine 3'-phosphate + ADP + H(+)</text>
        <dbReference type="Rhea" id="RHEA:32671"/>
        <dbReference type="ChEBI" id="CHEBI:15378"/>
        <dbReference type="ChEBI" id="CHEBI:30616"/>
        <dbReference type="ChEBI" id="CHEBI:57705"/>
        <dbReference type="ChEBI" id="CHEBI:64353"/>
        <dbReference type="ChEBI" id="CHEBI:456216"/>
        <dbReference type="EC" id="2.7.1.176"/>
    </reaction>
</comment>
<name>A0A2S5RE99_9MOLU</name>
<evidence type="ECO:0000256" key="6">
    <source>
        <dbReference type="ARBA" id="ARBA00048178"/>
    </source>
</evidence>
<evidence type="ECO:0000313" key="9">
    <source>
        <dbReference type="Proteomes" id="UP000239785"/>
    </source>
</evidence>
<comment type="caution">
    <text evidence="8">The sequence shown here is derived from an EMBL/GenBank/DDBJ whole genome shotgun (WGS) entry which is preliminary data.</text>
</comment>
<dbReference type="GO" id="GO:0005524">
    <property type="term" value="F:ATP binding"/>
    <property type="evidence" value="ECO:0007669"/>
    <property type="project" value="UniProtKB-KW"/>
</dbReference>
<keyword evidence="9" id="KW-1185">Reference proteome</keyword>
<dbReference type="AlphaFoldDB" id="A0A2S5RE99"/>
<keyword evidence="8" id="KW-0418">Kinase</keyword>
<keyword evidence="8" id="KW-0808">Transferase</keyword>
<reference evidence="8 9" key="1">
    <citation type="submission" date="2017-11" db="EMBL/GenBank/DDBJ databases">
        <title>Genome sequence of Mesoplasma corruscae ELCA-2 (ATCC 49579).</title>
        <authorList>
            <person name="Lo W.-S."/>
            <person name="Kuo C.-H."/>
        </authorList>
    </citation>
    <scope>NUCLEOTIDE SEQUENCE [LARGE SCALE GENOMIC DNA]</scope>
    <source>
        <strain evidence="8 9">ELCA-2</strain>
    </source>
</reference>